<protein>
    <recommendedName>
        <fullName evidence="4">Antigen MTB48</fullName>
    </recommendedName>
</protein>
<proteinExistence type="predicted"/>
<reference evidence="2 3" key="1">
    <citation type="journal article" date="2016" name="Genome Announc.">
        <title>Draft Genome Sequences of Five Rapidly Growing Mycobacterium Species, M. thermoresistibile, M. fortuitum subsp. acetamidolyticum, M. canariasense, M. brisbanense, and M. novocastrense.</title>
        <authorList>
            <person name="Katahira K."/>
            <person name="Ogura Y."/>
            <person name="Gotoh Y."/>
            <person name="Hayashi T."/>
        </authorList>
    </citation>
    <scope>NUCLEOTIDE SEQUENCE [LARGE SCALE GENOMIC DNA]</scope>
    <source>
        <strain evidence="2 3">JCM6362</strain>
    </source>
</reference>
<gene>
    <name evidence="2" type="ORF">RMCT_3149</name>
</gene>
<feature type="compositionally biased region" description="Basic and acidic residues" evidence="1">
    <location>
        <begin position="84"/>
        <end position="107"/>
    </location>
</feature>
<feature type="compositionally biased region" description="Low complexity" evidence="1">
    <location>
        <begin position="30"/>
        <end position="58"/>
    </location>
</feature>
<accession>A0A124E8M1</accession>
<evidence type="ECO:0000256" key="1">
    <source>
        <dbReference type="SAM" id="MobiDB-lite"/>
    </source>
</evidence>
<dbReference type="Proteomes" id="UP000069654">
    <property type="component" value="Unassembled WGS sequence"/>
</dbReference>
<evidence type="ECO:0000313" key="2">
    <source>
        <dbReference type="EMBL" id="GAT16180.1"/>
    </source>
</evidence>
<dbReference type="RefSeq" id="WP_131588000.1">
    <property type="nucleotide sequence ID" value="NZ_BCTB01000036.1"/>
</dbReference>
<feature type="region of interest" description="Disordered" evidence="1">
    <location>
        <begin position="1"/>
        <end position="132"/>
    </location>
</feature>
<dbReference type="OrthoDB" id="4753912at2"/>
<evidence type="ECO:0008006" key="4">
    <source>
        <dbReference type="Google" id="ProtNLM"/>
    </source>
</evidence>
<name>A0A124E8M1_MYCTH</name>
<dbReference type="EMBL" id="BCTB01000036">
    <property type="protein sequence ID" value="GAT16180.1"/>
    <property type="molecule type" value="Genomic_DNA"/>
</dbReference>
<feature type="compositionally biased region" description="Gly residues" evidence="1">
    <location>
        <begin position="14"/>
        <end position="29"/>
    </location>
</feature>
<feature type="compositionally biased region" description="Gly residues" evidence="1">
    <location>
        <begin position="59"/>
        <end position="82"/>
    </location>
</feature>
<dbReference type="AlphaFoldDB" id="A0A124E8M1"/>
<reference evidence="3" key="2">
    <citation type="submission" date="2016-02" db="EMBL/GenBank/DDBJ databases">
        <title>Draft genome sequence of five rapidly growing Mycobacterium species.</title>
        <authorList>
            <person name="Katahira K."/>
            <person name="Gotou Y."/>
            <person name="Iida K."/>
            <person name="Ogura Y."/>
            <person name="Hayashi T."/>
        </authorList>
    </citation>
    <scope>NUCLEOTIDE SEQUENCE [LARGE SCALE GENOMIC DNA]</scope>
    <source>
        <strain evidence="3">JCM6362</strain>
    </source>
</reference>
<comment type="caution">
    <text evidence="2">The sequence shown here is derived from an EMBL/GenBank/DDBJ whole genome shotgun (WGS) entry which is preliminary data.</text>
</comment>
<sequence length="132" mass="12634">MPKLTEPNLKPASAGGGAGGGGAGGGGVGASPLGPAVTAETVAPGAAAARGGAAPIGAATGGGGMMGGMGGPMMGGMGGQGHNQGKDKRRDPKLAADEDIYTEDRPWTEAVIGNRRRKDPKDTKGPQETGSA</sequence>
<evidence type="ECO:0000313" key="3">
    <source>
        <dbReference type="Proteomes" id="UP000069654"/>
    </source>
</evidence>
<organism evidence="2 3">
    <name type="scientific">Mycolicibacterium thermoresistibile</name>
    <name type="common">Mycobacterium thermoresistibile</name>
    <dbReference type="NCBI Taxonomy" id="1797"/>
    <lineage>
        <taxon>Bacteria</taxon>
        <taxon>Bacillati</taxon>
        <taxon>Actinomycetota</taxon>
        <taxon>Actinomycetes</taxon>
        <taxon>Mycobacteriales</taxon>
        <taxon>Mycobacteriaceae</taxon>
        <taxon>Mycolicibacterium</taxon>
    </lineage>
</organism>